<evidence type="ECO:0000313" key="2">
    <source>
        <dbReference type="Proteomes" id="UP000539265"/>
    </source>
</evidence>
<keyword evidence="2" id="KW-1185">Reference proteome</keyword>
<comment type="caution">
    <text evidence="1">The sequence shown here is derived from an EMBL/GenBank/DDBJ whole genome shotgun (WGS) entry which is preliminary data.</text>
</comment>
<name>A0A839SN97_9SPHI</name>
<sequence length="29" mass="3235">MMPKKPTTAIITGYLRKRSTFAHGTRGTL</sequence>
<dbReference type="AlphaFoldDB" id="A0A839SN97"/>
<reference evidence="1" key="1">
    <citation type="submission" date="2020-08" db="EMBL/GenBank/DDBJ databases">
        <title>Genomic Encyclopedia of Type Strains, Phase III (KMG-III): the genomes of soil and plant-associated and newly described type strains.</title>
        <authorList>
            <person name="Whitman W."/>
        </authorList>
    </citation>
    <scope>NUCLEOTIDE SEQUENCE [LARGE SCALE GENOMIC DNA]</scope>
    <source>
        <strain evidence="1">CECT 8628</strain>
    </source>
</reference>
<proteinExistence type="predicted"/>
<dbReference type="EMBL" id="JACHWX010000024">
    <property type="protein sequence ID" value="MBB3058704.1"/>
    <property type="molecule type" value="Genomic_DNA"/>
</dbReference>
<dbReference type="Proteomes" id="UP000539265">
    <property type="component" value="Unassembled WGS sequence"/>
</dbReference>
<accession>A0A839SN97</accession>
<evidence type="ECO:0000313" key="1">
    <source>
        <dbReference type="EMBL" id="MBB3058704.1"/>
    </source>
</evidence>
<gene>
    <name evidence="1" type="ORF">FHS11_005162</name>
</gene>
<protein>
    <submittedName>
        <fullName evidence="1">Uncharacterized protein</fullName>
    </submittedName>
</protein>
<organism evidence="1 2">
    <name type="scientific">Mucilaginibacter gotjawali</name>
    <dbReference type="NCBI Taxonomy" id="1550579"/>
    <lineage>
        <taxon>Bacteria</taxon>
        <taxon>Pseudomonadati</taxon>
        <taxon>Bacteroidota</taxon>
        <taxon>Sphingobacteriia</taxon>
        <taxon>Sphingobacteriales</taxon>
        <taxon>Sphingobacteriaceae</taxon>
        <taxon>Mucilaginibacter</taxon>
    </lineage>
</organism>